<proteinExistence type="predicted"/>
<evidence type="ECO:0000313" key="1">
    <source>
        <dbReference type="EMBL" id="KAJ1201187.1"/>
    </source>
</evidence>
<protein>
    <submittedName>
        <fullName evidence="1">Uncharacterized protein</fullName>
    </submittedName>
</protein>
<accession>A0AAV7VIP9</accession>
<reference evidence="1" key="1">
    <citation type="journal article" date="2022" name="bioRxiv">
        <title>Sequencing and chromosome-scale assembly of the giantPleurodeles waltlgenome.</title>
        <authorList>
            <person name="Brown T."/>
            <person name="Elewa A."/>
            <person name="Iarovenko S."/>
            <person name="Subramanian E."/>
            <person name="Araus A.J."/>
            <person name="Petzold A."/>
            <person name="Susuki M."/>
            <person name="Suzuki K.-i.T."/>
            <person name="Hayashi T."/>
            <person name="Toyoda A."/>
            <person name="Oliveira C."/>
            <person name="Osipova E."/>
            <person name="Leigh N.D."/>
            <person name="Simon A."/>
            <person name="Yun M.H."/>
        </authorList>
    </citation>
    <scope>NUCLEOTIDE SEQUENCE</scope>
    <source>
        <strain evidence="1">20211129_DDA</strain>
        <tissue evidence="1">Liver</tissue>
    </source>
</reference>
<keyword evidence="2" id="KW-1185">Reference proteome</keyword>
<gene>
    <name evidence="1" type="ORF">NDU88_005001</name>
</gene>
<evidence type="ECO:0000313" key="2">
    <source>
        <dbReference type="Proteomes" id="UP001066276"/>
    </source>
</evidence>
<sequence length="114" mass="12406">MPGTRWVVPLPRTVCVCVHFLVCLNSHLNTFFKYGLDDGDENRSGTEMLSRCVSVHVASLLRDLISQTGKKSDGQHNPAAISKVLSKPPEAWPSGHVTGKKSIQVSITAPVILK</sequence>
<dbReference type="EMBL" id="JANPWB010000003">
    <property type="protein sequence ID" value="KAJ1201187.1"/>
    <property type="molecule type" value="Genomic_DNA"/>
</dbReference>
<comment type="caution">
    <text evidence="1">The sequence shown here is derived from an EMBL/GenBank/DDBJ whole genome shotgun (WGS) entry which is preliminary data.</text>
</comment>
<name>A0AAV7VIP9_PLEWA</name>
<dbReference type="Proteomes" id="UP001066276">
    <property type="component" value="Chromosome 2_1"/>
</dbReference>
<dbReference type="AlphaFoldDB" id="A0AAV7VIP9"/>
<organism evidence="1 2">
    <name type="scientific">Pleurodeles waltl</name>
    <name type="common">Iberian ribbed newt</name>
    <dbReference type="NCBI Taxonomy" id="8319"/>
    <lineage>
        <taxon>Eukaryota</taxon>
        <taxon>Metazoa</taxon>
        <taxon>Chordata</taxon>
        <taxon>Craniata</taxon>
        <taxon>Vertebrata</taxon>
        <taxon>Euteleostomi</taxon>
        <taxon>Amphibia</taxon>
        <taxon>Batrachia</taxon>
        <taxon>Caudata</taxon>
        <taxon>Salamandroidea</taxon>
        <taxon>Salamandridae</taxon>
        <taxon>Pleurodelinae</taxon>
        <taxon>Pleurodeles</taxon>
    </lineage>
</organism>